<keyword evidence="1" id="KW-0472">Membrane</keyword>
<dbReference type="RefSeq" id="XP_070895132.1">
    <property type="nucleotide sequence ID" value="XM_071036991.1"/>
</dbReference>
<proteinExistence type="predicted"/>
<accession>A0ABR4JRT9</accession>
<gene>
    <name evidence="2" type="ORF">BJX68DRAFT_167540</name>
</gene>
<evidence type="ECO:0000256" key="1">
    <source>
        <dbReference type="SAM" id="Phobius"/>
    </source>
</evidence>
<reference evidence="2 3" key="1">
    <citation type="submission" date="2024-07" db="EMBL/GenBank/DDBJ databases">
        <title>Section-level genome sequencing and comparative genomics of Aspergillus sections Usti and Cavernicolus.</title>
        <authorList>
            <consortium name="Lawrence Berkeley National Laboratory"/>
            <person name="Nybo J.L."/>
            <person name="Vesth T.C."/>
            <person name="Theobald S."/>
            <person name="Frisvad J.C."/>
            <person name="Larsen T.O."/>
            <person name="Kjaerboelling I."/>
            <person name="Rothschild-Mancinelli K."/>
            <person name="Lyhne E.K."/>
            <person name="Kogle M.E."/>
            <person name="Barry K."/>
            <person name="Clum A."/>
            <person name="Na H."/>
            <person name="Ledsgaard L."/>
            <person name="Lin J."/>
            <person name="Lipzen A."/>
            <person name="Kuo A."/>
            <person name="Riley R."/>
            <person name="Mondo S."/>
            <person name="LaButti K."/>
            <person name="Haridas S."/>
            <person name="Pangalinan J."/>
            <person name="Salamov A.A."/>
            <person name="Simmons B.A."/>
            <person name="Magnuson J.K."/>
            <person name="Chen J."/>
            <person name="Drula E."/>
            <person name="Henrissat B."/>
            <person name="Wiebenga A."/>
            <person name="Lubbers R.J."/>
            <person name="Gomes A.C."/>
            <person name="Macurrencykelacurrency M.R."/>
            <person name="Stajich J."/>
            <person name="Grigoriev I.V."/>
            <person name="Mortensen U.H."/>
            <person name="De vries R.P."/>
            <person name="Baker S.E."/>
            <person name="Andersen M.R."/>
        </authorList>
    </citation>
    <scope>NUCLEOTIDE SEQUENCE [LARGE SCALE GENOMIC DNA]</scope>
    <source>
        <strain evidence="2 3">CBS 756.74</strain>
    </source>
</reference>
<comment type="caution">
    <text evidence="2">The sequence shown here is derived from an EMBL/GenBank/DDBJ whole genome shotgun (WGS) entry which is preliminary data.</text>
</comment>
<keyword evidence="1" id="KW-1133">Transmembrane helix</keyword>
<dbReference type="InterPro" id="IPR038921">
    <property type="entry name" value="YOR389W-like"/>
</dbReference>
<evidence type="ECO:0000313" key="3">
    <source>
        <dbReference type="Proteomes" id="UP001610444"/>
    </source>
</evidence>
<protein>
    <submittedName>
        <fullName evidence="2">Uncharacterized protein</fullName>
    </submittedName>
</protein>
<keyword evidence="1" id="KW-0812">Transmembrane</keyword>
<evidence type="ECO:0000313" key="2">
    <source>
        <dbReference type="EMBL" id="KAL2842507.1"/>
    </source>
</evidence>
<feature type="transmembrane region" description="Helical" evidence="1">
    <location>
        <begin position="44"/>
        <end position="62"/>
    </location>
</feature>
<dbReference type="GeneID" id="98152155"/>
<organism evidence="2 3">
    <name type="scientific">Aspergillus pseudodeflectus</name>
    <dbReference type="NCBI Taxonomy" id="176178"/>
    <lineage>
        <taxon>Eukaryota</taxon>
        <taxon>Fungi</taxon>
        <taxon>Dikarya</taxon>
        <taxon>Ascomycota</taxon>
        <taxon>Pezizomycotina</taxon>
        <taxon>Eurotiomycetes</taxon>
        <taxon>Eurotiomycetidae</taxon>
        <taxon>Eurotiales</taxon>
        <taxon>Aspergillaceae</taxon>
        <taxon>Aspergillus</taxon>
        <taxon>Aspergillus subgen. Nidulantes</taxon>
    </lineage>
</organism>
<sequence length="554" mass="61570">MSASLERRDSSEHLLEDHHDEHTDWVAKRASQARSSFRRRATRLIAIIILALAAVLAAYGVVSKWRSSAAGGRRSADKLRHRSACSTYPEDCENTAPFVFDSVYSLLKQWPSTYAPNGHSVVPATVATNTLLYHAKSRTGPPEKPTFFAFDAEMSIGIYGSTGTPVLHTMTTTRQLRVLYLDGHSATLTTTGTLDSQMALLRNHVPTAPSDDLTYDEDQRALALCRLADELNIDGIVRMNTGFEVLVCDYAKSGVQGLFAANITVPGKSRSEHQELELEDAAKLPRDPNRQPPLGFGNDFAEQNGWEWVRSGTWHYGGGQGGDATGESVSEKRVRLDLSRFISWYDPSFRSLSGLHHGGLRGNDTFQNGWGLRRGHRLLGVTEEDIATFRGWLQTAISAQEEGEGSGTDWQTLVETIVGSYRGRAQEILVNLERDIPPGDGDKDKDTDVDTEYRQIISNVYSLSHALLYPYLEYPAIAGVPKSEAKARTLDRCTAAYTGHIDLNSLSEFEVLTKESTQIVVNGLCRWAWNVFEWTDSRIHMHTQHLRQVVTKAT</sequence>
<dbReference type="EMBL" id="JBFXLR010000051">
    <property type="protein sequence ID" value="KAL2842507.1"/>
    <property type="molecule type" value="Genomic_DNA"/>
</dbReference>
<keyword evidence="3" id="KW-1185">Reference proteome</keyword>
<name>A0ABR4JRT9_9EURO</name>
<dbReference type="Proteomes" id="UP001610444">
    <property type="component" value="Unassembled WGS sequence"/>
</dbReference>
<dbReference type="PANTHER" id="PTHR35204">
    <property type="entry name" value="YALI0A21131P"/>
    <property type="match status" value="1"/>
</dbReference>
<dbReference type="PANTHER" id="PTHR35204:SF1">
    <property type="entry name" value="ENTEROTOXIN"/>
    <property type="match status" value="1"/>
</dbReference>